<dbReference type="Proteomes" id="UP000326877">
    <property type="component" value="Unassembled WGS sequence"/>
</dbReference>
<evidence type="ECO:0000313" key="1">
    <source>
        <dbReference type="EMBL" id="KAE8393412.1"/>
    </source>
</evidence>
<protein>
    <submittedName>
        <fullName evidence="1">Uncharacterized protein</fullName>
    </submittedName>
</protein>
<gene>
    <name evidence="1" type="ORF">BDV23DRAFT_149622</name>
</gene>
<dbReference type="AlphaFoldDB" id="A0A5N7CGT8"/>
<reference evidence="1" key="1">
    <citation type="submission" date="2019-04" db="EMBL/GenBank/DDBJ databases">
        <title>Friends and foes A comparative genomics studyof 23 Aspergillus species from section Flavi.</title>
        <authorList>
            <consortium name="DOE Joint Genome Institute"/>
            <person name="Kjaerbolling I."/>
            <person name="Vesth T."/>
            <person name="Frisvad J.C."/>
            <person name="Nybo J.L."/>
            <person name="Theobald S."/>
            <person name="Kildgaard S."/>
            <person name="Isbrandt T."/>
            <person name="Kuo A."/>
            <person name="Sato A."/>
            <person name="Lyhne E.K."/>
            <person name="Kogle M.E."/>
            <person name="Wiebenga A."/>
            <person name="Kun R.S."/>
            <person name="Lubbers R.J."/>
            <person name="Makela M.R."/>
            <person name="Barry K."/>
            <person name="Chovatia M."/>
            <person name="Clum A."/>
            <person name="Daum C."/>
            <person name="Haridas S."/>
            <person name="He G."/>
            <person name="LaButti K."/>
            <person name="Lipzen A."/>
            <person name="Mondo S."/>
            <person name="Riley R."/>
            <person name="Salamov A."/>
            <person name="Simmons B.A."/>
            <person name="Magnuson J.K."/>
            <person name="Henrissat B."/>
            <person name="Mortensen U.H."/>
            <person name="Larsen T.O."/>
            <person name="Devries R.P."/>
            <person name="Grigoriev I.V."/>
            <person name="Machida M."/>
            <person name="Baker S.E."/>
            <person name="Andersen M.R."/>
        </authorList>
    </citation>
    <scope>NUCLEOTIDE SEQUENCE [LARGE SCALE GENOMIC DNA]</scope>
    <source>
        <strain evidence="1">IBT 14317</strain>
    </source>
</reference>
<dbReference type="EMBL" id="ML735230">
    <property type="protein sequence ID" value="KAE8393412.1"/>
    <property type="molecule type" value="Genomic_DNA"/>
</dbReference>
<organism evidence="1">
    <name type="scientific">Petromyces alliaceus</name>
    <name type="common">Aspergillus alliaceus</name>
    <dbReference type="NCBI Taxonomy" id="209559"/>
    <lineage>
        <taxon>Eukaryota</taxon>
        <taxon>Fungi</taxon>
        <taxon>Dikarya</taxon>
        <taxon>Ascomycota</taxon>
        <taxon>Pezizomycotina</taxon>
        <taxon>Eurotiomycetes</taxon>
        <taxon>Eurotiomycetidae</taxon>
        <taxon>Eurotiales</taxon>
        <taxon>Aspergillaceae</taxon>
        <taxon>Aspergillus</taxon>
        <taxon>Aspergillus subgen. Circumdati</taxon>
    </lineage>
</organism>
<name>A0A5N7CGT8_PETAA</name>
<proteinExistence type="predicted"/>
<sequence length="77" mass="8374">MLENGRSAALAVTSPWTLVHLSSRLQAVSDFRRGGNLLFRNLSPLVGCYVLLDWDVYYDIVAAGGLKYSARSIAIGS</sequence>
<accession>A0A5N7CGT8</accession>